<keyword evidence="3" id="KW-1185">Reference proteome</keyword>
<proteinExistence type="predicted"/>
<evidence type="ECO:0000313" key="1">
    <source>
        <dbReference type="EMBL" id="GLD72395.1"/>
    </source>
</evidence>
<comment type="caution">
    <text evidence="1">The sequence shown here is derived from an EMBL/GenBank/DDBJ whole genome shotgun (WGS) entry which is preliminary data.</text>
</comment>
<dbReference type="Proteomes" id="UP001279410">
    <property type="component" value="Unassembled WGS sequence"/>
</dbReference>
<gene>
    <name evidence="1" type="ORF">AKAME5_002372000</name>
    <name evidence="2" type="ORF">AKAME5_002372100</name>
</gene>
<dbReference type="EMBL" id="BRZM01001014">
    <property type="protein sequence ID" value="GLD72396.1"/>
    <property type="molecule type" value="Genomic_DNA"/>
</dbReference>
<accession>A0AAD3NIK7</accession>
<sequence>MSSLLAPIGSLVTVVGTDEGQQTRRLSSPYLRGQGVNLRNLRPLSRATKTANAPAPSPVRMALVNSRSLANKTFILKDFFMSRGLDFLCGTETWDTNR</sequence>
<evidence type="ECO:0000313" key="3">
    <source>
        <dbReference type="Proteomes" id="UP001279410"/>
    </source>
</evidence>
<reference evidence="1" key="1">
    <citation type="submission" date="2022-08" db="EMBL/GenBank/DDBJ databases">
        <title>Genome sequencing of akame (Lates japonicus).</title>
        <authorList>
            <person name="Hashiguchi Y."/>
            <person name="Takahashi H."/>
        </authorList>
    </citation>
    <scope>NUCLEOTIDE SEQUENCE</scope>
    <source>
        <strain evidence="1">Kochi</strain>
    </source>
</reference>
<evidence type="ECO:0000313" key="2">
    <source>
        <dbReference type="EMBL" id="GLD72396.1"/>
    </source>
</evidence>
<name>A0AAD3NIK7_LATJO</name>
<organism evidence="1 3">
    <name type="scientific">Lates japonicus</name>
    <name type="common">Japanese lates</name>
    <dbReference type="NCBI Taxonomy" id="270547"/>
    <lineage>
        <taxon>Eukaryota</taxon>
        <taxon>Metazoa</taxon>
        <taxon>Chordata</taxon>
        <taxon>Craniata</taxon>
        <taxon>Vertebrata</taxon>
        <taxon>Euteleostomi</taxon>
        <taxon>Actinopterygii</taxon>
        <taxon>Neopterygii</taxon>
        <taxon>Teleostei</taxon>
        <taxon>Neoteleostei</taxon>
        <taxon>Acanthomorphata</taxon>
        <taxon>Carangaria</taxon>
        <taxon>Carangaria incertae sedis</taxon>
        <taxon>Centropomidae</taxon>
        <taxon>Lates</taxon>
    </lineage>
</organism>
<dbReference type="AlphaFoldDB" id="A0AAD3NIK7"/>
<dbReference type="EMBL" id="BRZM01001014">
    <property type="protein sequence ID" value="GLD72395.1"/>
    <property type="molecule type" value="Genomic_DNA"/>
</dbReference>
<protein>
    <submittedName>
        <fullName evidence="1">Uncharacterized protein</fullName>
    </submittedName>
</protein>